<dbReference type="InterPro" id="IPR032694">
    <property type="entry name" value="CopC/D"/>
</dbReference>
<feature type="domain" description="Copper resistance protein D" evidence="7">
    <location>
        <begin position="50"/>
        <end position="157"/>
    </location>
</feature>
<keyword evidence="9" id="KW-1185">Reference proteome</keyword>
<dbReference type="RefSeq" id="WP_077713276.1">
    <property type="nucleotide sequence ID" value="NZ_CP019698.1"/>
</dbReference>
<evidence type="ECO:0000313" key="9">
    <source>
        <dbReference type="Proteomes" id="UP000189464"/>
    </source>
</evidence>
<feature type="transmembrane region" description="Helical" evidence="6">
    <location>
        <begin position="14"/>
        <end position="34"/>
    </location>
</feature>
<gene>
    <name evidence="8" type="ORF">B0537_03925</name>
</gene>
<evidence type="ECO:0000256" key="6">
    <source>
        <dbReference type="SAM" id="Phobius"/>
    </source>
</evidence>
<accession>A0A1S6IU59</accession>
<reference evidence="8 9" key="1">
    <citation type="journal article" date="2016" name="Int. J. Syst. Evol. Microbiol.">
        <title>Desulfotomaculum ferrireducens sp. nov., a moderately thermophilic sulfate-reducing and dissimilatory Fe(III)-reducing bacterium isolated from compost.</title>
        <authorList>
            <person name="Yang G."/>
            <person name="Guo J."/>
            <person name="Zhuang L."/>
            <person name="Yuan Y."/>
            <person name="Zhou S."/>
        </authorList>
    </citation>
    <scope>NUCLEOTIDE SEQUENCE [LARGE SCALE GENOMIC DNA]</scope>
    <source>
        <strain evidence="8 9">GSS09</strain>
    </source>
</reference>
<protein>
    <recommendedName>
        <fullName evidence="7">Copper resistance protein D domain-containing protein</fullName>
    </recommendedName>
</protein>
<keyword evidence="3 6" id="KW-0812">Transmembrane</keyword>
<dbReference type="KEGG" id="dfg:B0537_03925"/>
<dbReference type="InterPro" id="IPR008457">
    <property type="entry name" value="Cu-R_CopD_dom"/>
</dbReference>
<feature type="transmembrane region" description="Helical" evidence="6">
    <location>
        <begin position="55"/>
        <end position="72"/>
    </location>
</feature>
<evidence type="ECO:0000256" key="3">
    <source>
        <dbReference type="ARBA" id="ARBA00022692"/>
    </source>
</evidence>
<dbReference type="AlphaFoldDB" id="A0A1S6IU59"/>
<keyword evidence="2" id="KW-1003">Cell membrane</keyword>
<sequence length="160" mass="18238">MLTLVQIARFLHDLAFTTWIGSMIFMMLVLTPAVGAKGIPPQFLRLMGIERFKNWAWASIIILAVTGTYRLYGRFYMFDLFLMSRYGKLMMLKISLFLVMVILTAIVSLSYAKRIPAEAPQKPGEQPTPEFATMQRRFISFSATNLALGVTIIFIMSIIR</sequence>
<keyword evidence="4 6" id="KW-1133">Transmembrane helix</keyword>
<evidence type="ECO:0000313" key="8">
    <source>
        <dbReference type="EMBL" id="AQS58312.1"/>
    </source>
</evidence>
<evidence type="ECO:0000256" key="2">
    <source>
        <dbReference type="ARBA" id="ARBA00022475"/>
    </source>
</evidence>
<proteinExistence type="predicted"/>
<dbReference type="OrthoDB" id="8419862at2"/>
<evidence type="ECO:0000256" key="4">
    <source>
        <dbReference type="ARBA" id="ARBA00022989"/>
    </source>
</evidence>
<evidence type="ECO:0000256" key="5">
    <source>
        <dbReference type="ARBA" id="ARBA00023136"/>
    </source>
</evidence>
<dbReference type="PANTHER" id="PTHR34820:SF4">
    <property type="entry name" value="INNER MEMBRANE PROTEIN YEBZ"/>
    <property type="match status" value="1"/>
</dbReference>
<name>A0A1S6IU59_9FIRM</name>
<keyword evidence="5 6" id="KW-0472">Membrane</keyword>
<dbReference type="PANTHER" id="PTHR34820">
    <property type="entry name" value="INNER MEMBRANE PROTEIN YEBZ"/>
    <property type="match status" value="1"/>
</dbReference>
<evidence type="ECO:0000259" key="7">
    <source>
        <dbReference type="Pfam" id="PF05425"/>
    </source>
</evidence>
<dbReference type="GO" id="GO:0006825">
    <property type="term" value="P:copper ion transport"/>
    <property type="evidence" value="ECO:0007669"/>
    <property type="project" value="InterPro"/>
</dbReference>
<organism evidence="8 9">
    <name type="scientific">Desulforamulus ferrireducens</name>
    <dbReference type="NCBI Taxonomy" id="1833852"/>
    <lineage>
        <taxon>Bacteria</taxon>
        <taxon>Bacillati</taxon>
        <taxon>Bacillota</taxon>
        <taxon>Clostridia</taxon>
        <taxon>Eubacteriales</taxon>
        <taxon>Peptococcaceae</taxon>
        <taxon>Desulforamulus</taxon>
    </lineage>
</organism>
<comment type="subcellular location">
    <subcellularLocation>
        <location evidence="1">Cell membrane</location>
        <topology evidence="1">Multi-pass membrane protein</topology>
    </subcellularLocation>
</comment>
<feature type="transmembrane region" description="Helical" evidence="6">
    <location>
        <begin position="92"/>
        <end position="112"/>
    </location>
</feature>
<dbReference type="GO" id="GO:0005886">
    <property type="term" value="C:plasma membrane"/>
    <property type="evidence" value="ECO:0007669"/>
    <property type="project" value="UniProtKB-SubCell"/>
</dbReference>
<dbReference type="STRING" id="1833852.B0537_03925"/>
<feature type="transmembrane region" description="Helical" evidence="6">
    <location>
        <begin position="138"/>
        <end position="159"/>
    </location>
</feature>
<dbReference type="Proteomes" id="UP000189464">
    <property type="component" value="Chromosome"/>
</dbReference>
<evidence type="ECO:0000256" key="1">
    <source>
        <dbReference type="ARBA" id="ARBA00004651"/>
    </source>
</evidence>
<dbReference type="EMBL" id="CP019698">
    <property type="protein sequence ID" value="AQS58312.1"/>
    <property type="molecule type" value="Genomic_DNA"/>
</dbReference>
<dbReference type="Pfam" id="PF05425">
    <property type="entry name" value="CopD"/>
    <property type="match status" value="1"/>
</dbReference>